<evidence type="ECO:0000313" key="3">
    <source>
        <dbReference type="Proteomes" id="UP000070501"/>
    </source>
</evidence>
<gene>
    <name evidence="2" type="ORF">Micbo1qcDRAFT_220165</name>
</gene>
<proteinExistence type="predicted"/>
<organism evidence="2 3">
    <name type="scientific">Microdochium bolleyi</name>
    <dbReference type="NCBI Taxonomy" id="196109"/>
    <lineage>
        <taxon>Eukaryota</taxon>
        <taxon>Fungi</taxon>
        <taxon>Dikarya</taxon>
        <taxon>Ascomycota</taxon>
        <taxon>Pezizomycotina</taxon>
        <taxon>Sordariomycetes</taxon>
        <taxon>Xylariomycetidae</taxon>
        <taxon>Xylariales</taxon>
        <taxon>Microdochiaceae</taxon>
        <taxon>Microdochium</taxon>
    </lineage>
</organism>
<dbReference type="Proteomes" id="UP000070501">
    <property type="component" value="Unassembled WGS sequence"/>
</dbReference>
<dbReference type="InParanoid" id="A0A136ILM5"/>
<reference evidence="3" key="1">
    <citation type="submission" date="2016-02" db="EMBL/GenBank/DDBJ databases">
        <title>Draft genome sequence of Microdochium bolleyi, a fungal endophyte of beachgrass.</title>
        <authorList>
            <consortium name="DOE Joint Genome Institute"/>
            <person name="David A.S."/>
            <person name="May G."/>
            <person name="Haridas S."/>
            <person name="Lim J."/>
            <person name="Wang M."/>
            <person name="Labutti K."/>
            <person name="Lipzen A."/>
            <person name="Barry K."/>
            <person name="Grigoriev I.V."/>
        </authorList>
    </citation>
    <scope>NUCLEOTIDE SEQUENCE [LARGE SCALE GENOMIC DNA]</scope>
    <source>
        <strain evidence="3">J235TASD1</strain>
    </source>
</reference>
<protein>
    <submittedName>
        <fullName evidence="2">Uncharacterized protein</fullName>
    </submittedName>
</protein>
<dbReference type="AlphaFoldDB" id="A0A136ILM5"/>
<keyword evidence="1" id="KW-0812">Transmembrane</keyword>
<evidence type="ECO:0000256" key="1">
    <source>
        <dbReference type="SAM" id="Phobius"/>
    </source>
</evidence>
<keyword evidence="3" id="KW-1185">Reference proteome</keyword>
<feature type="transmembrane region" description="Helical" evidence="1">
    <location>
        <begin position="42"/>
        <end position="63"/>
    </location>
</feature>
<name>A0A136ILM5_9PEZI</name>
<sequence length="594" mass="65287">MIASIVLEWHGVPLEAVVPISLARYSNNGPQSLARFSLTPTVAGWFWSSIIMILFFILMASQFTSTLLVRDLRPLSIVDFAKTVPNRYTVVGHRDRAIKDTNIAIFGGAFDYLYRRPTTFGIFADFSKPSDTSDDIDDTGVSVRALLPIASQIEREHVRKFQGVARVIDSRVVCSGLNATSIDTDFKCDIVAGYGLPDQFQWALCRVSMSFTLLSVLTNATAYGDWHPSAQYQNRAWLVLNIGHMYTQLPQTNLTNGTWATLESKGDGAWLKQRLQWTSAKKNSTLQPTTLDFQASWCAEVGPEAPVAHLNITASSPSQTTMREPTYSTNATSNTFDTEALRQQVGAAPRVSNLGPQVLTITEEDMEKSLSAVRGVQLSSDALSADFHGDPNFGDTMGWLGARASISGRVRQINLSPDVLTEASRTVSQEVRAVDGLLCSIFGDTIRETNSPARALQAFRTVQYRTIYYDLIGSFTADPENPRTALIESFTTVLAPTSWTGFAAVVAVIAAHLGVFFTVLVLYCRWSRWSLLDNGWSAVAQIVANEDAQVLLSGCSGMPDGRVKDWIHSGAHRAASIRYELEDGIVVRKRDRSG</sequence>
<accession>A0A136ILM5</accession>
<feature type="transmembrane region" description="Helical" evidence="1">
    <location>
        <begin position="499"/>
        <end position="523"/>
    </location>
</feature>
<keyword evidence="1" id="KW-0472">Membrane</keyword>
<dbReference type="OrthoDB" id="5428040at2759"/>
<keyword evidence="1" id="KW-1133">Transmembrane helix</keyword>
<evidence type="ECO:0000313" key="2">
    <source>
        <dbReference type="EMBL" id="KXJ85860.1"/>
    </source>
</evidence>
<dbReference type="EMBL" id="KQ964273">
    <property type="protein sequence ID" value="KXJ85860.1"/>
    <property type="molecule type" value="Genomic_DNA"/>
</dbReference>